<accession>Q5Z0D0</accession>
<dbReference type="AlphaFoldDB" id="Q5Z0D0"/>
<dbReference type="Pfam" id="PF05901">
    <property type="entry name" value="Excalibur"/>
    <property type="match status" value="1"/>
</dbReference>
<organism evidence="2 3">
    <name type="scientific">Nocardia farcinica (strain IFM 10152)</name>
    <dbReference type="NCBI Taxonomy" id="247156"/>
    <lineage>
        <taxon>Bacteria</taxon>
        <taxon>Bacillati</taxon>
        <taxon>Actinomycetota</taxon>
        <taxon>Actinomycetes</taxon>
        <taxon>Mycobacteriales</taxon>
        <taxon>Nocardiaceae</taxon>
        <taxon>Nocardia</taxon>
    </lineage>
</organism>
<keyword evidence="3" id="KW-1185">Reference proteome</keyword>
<name>Q5Z0D0_NOCFA</name>
<dbReference type="EMBL" id="AP006618">
    <property type="protein sequence ID" value="BAD56111.1"/>
    <property type="molecule type" value="Genomic_DNA"/>
</dbReference>
<proteinExistence type="predicted"/>
<evidence type="ECO:0000313" key="2">
    <source>
        <dbReference type="EMBL" id="BAD56111.1"/>
    </source>
</evidence>
<feature type="domain" description="Excalibur calcium-binding" evidence="1">
    <location>
        <begin position="80"/>
        <end position="116"/>
    </location>
</feature>
<evidence type="ECO:0000259" key="1">
    <source>
        <dbReference type="SMART" id="SM00894"/>
    </source>
</evidence>
<evidence type="ECO:0000313" key="3">
    <source>
        <dbReference type="Proteomes" id="UP000006820"/>
    </source>
</evidence>
<dbReference type="eggNOG" id="COG3064">
    <property type="taxonomic scope" value="Bacteria"/>
</dbReference>
<dbReference type="KEGG" id="nfa:NFA_12660"/>
<dbReference type="Proteomes" id="UP000006820">
    <property type="component" value="Chromosome"/>
</dbReference>
<dbReference type="InterPro" id="IPR008613">
    <property type="entry name" value="Excalibur_Ca-bd_domain"/>
</dbReference>
<gene>
    <name evidence="2" type="ordered locus">NFA_12660</name>
</gene>
<dbReference type="SMART" id="SM00894">
    <property type="entry name" value="Excalibur"/>
    <property type="match status" value="1"/>
</dbReference>
<reference evidence="2 3" key="1">
    <citation type="journal article" date="2004" name="Proc. Natl. Acad. Sci. U.S.A.">
        <title>The complete genomic sequence of Nocardia farcinica IFM 10152.</title>
        <authorList>
            <person name="Ishikawa J."/>
            <person name="Yamashita A."/>
            <person name="Mikami Y."/>
            <person name="Hoshino Y."/>
            <person name="Kurita H."/>
            <person name="Hotta K."/>
            <person name="Shiba T."/>
            <person name="Hattori M."/>
        </authorList>
    </citation>
    <scope>NUCLEOTIDE SEQUENCE [LARGE SCALE GENOMIC DNA]</scope>
    <source>
        <strain evidence="2 3">IFM 10152</strain>
    </source>
</reference>
<dbReference type="HOGENOM" id="CLU_2070650_0_0_11"/>
<dbReference type="STRING" id="247156.NFA_12660"/>
<protein>
    <recommendedName>
        <fullName evidence="1">Excalibur calcium-binding domain-containing protein</fullName>
    </recommendedName>
</protein>
<sequence>MGAASHSRRRSTAADTEEYMNVRRLTVSAAVAGLTLLAAPAGQAAAVPTGSAGTGSSAIDTGLIMTGSAGLSQTGSAGGAFPNCDAARAAGRAPIFRGEPGYGPHLDPDGDGFACPTV</sequence>